<accession>A0A822XUJ0</accession>
<sequence>MQRQFIEDLGVPSAWLHEARATYYHYYGNMSKALEYSNWQRAHLIFTTSVVHTLFLSANHPELWRLAHTMEEYKSEIADWDLGAEIYVSFYSLKDALREENSTSELDCLDS</sequence>
<dbReference type="Proteomes" id="UP000607653">
    <property type="component" value="Unassembled WGS sequence"/>
</dbReference>
<reference evidence="1 2" key="1">
    <citation type="journal article" date="2020" name="Mol. Biol. Evol.">
        <title>Distinct Expression and Methylation Patterns for Genes with Different Fates following a Single Whole-Genome Duplication in Flowering Plants.</title>
        <authorList>
            <person name="Shi T."/>
            <person name="Rahmani R.S."/>
            <person name="Gugger P.F."/>
            <person name="Wang M."/>
            <person name="Li H."/>
            <person name="Zhang Y."/>
            <person name="Li Z."/>
            <person name="Wang Q."/>
            <person name="Van de Peer Y."/>
            <person name="Marchal K."/>
            <person name="Chen J."/>
        </authorList>
    </citation>
    <scope>NUCLEOTIDE SEQUENCE [LARGE SCALE GENOMIC DNA]</scope>
    <source>
        <tissue evidence="1">Leaf</tissue>
    </source>
</reference>
<name>A0A822XUJ0_NELNU</name>
<evidence type="ECO:0000313" key="2">
    <source>
        <dbReference type="Proteomes" id="UP000607653"/>
    </source>
</evidence>
<protein>
    <submittedName>
        <fullName evidence="1">Uncharacterized protein</fullName>
    </submittedName>
</protein>
<organism evidence="1 2">
    <name type="scientific">Nelumbo nucifera</name>
    <name type="common">Sacred lotus</name>
    <dbReference type="NCBI Taxonomy" id="4432"/>
    <lineage>
        <taxon>Eukaryota</taxon>
        <taxon>Viridiplantae</taxon>
        <taxon>Streptophyta</taxon>
        <taxon>Embryophyta</taxon>
        <taxon>Tracheophyta</taxon>
        <taxon>Spermatophyta</taxon>
        <taxon>Magnoliopsida</taxon>
        <taxon>Proteales</taxon>
        <taxon>Nelumbonaceae</taxon>
        <taxon>Nelumbo</taxon>
    </lineage>
</organism>
<keyword evidence="2" id="KW-1185">Reference proteome</keyword>
<dbReference type="AlphaFoldDB" id="A0A822XUJ0"/>
<dbReference type="EMBL" id="DUZY01000001">
    <property type="protein sequence ID" value="DAD21108.1"/>
    <property type="molecule type" value="Genomic_DNA"/>
</dbReference>
<evidence type="ECO:0000313" key="1">
    <source>
        <dbReference type="EMBL" id="DAD21108.1"/>
    </source>
</evidence>
<proteinExistence type="predicted"/>
<comment type="caution">
    <text evidence="1">The sequence shown here is derived from an EMBL/GenBank/DDBJ whole genome shotgun (WGS) entry which is preliminary data.</text>
</comment>
<gene>
    <name evidence="1" type="ORF">HUJ06_022571</name>
</gene>